<keyword evidence="3" id="KW-1185">Reference proteome</keyword>
<protein>
    <recommendedName>
        <fullName evidence="4">Uridine kinase</fullName>
    </recommendedName>
</protein>
<feature type="compositionally biased region" description="Basic and acidic residues" evidence="1">
    <location>
        <begin position="38"/>
        <end position="61"/>
    </location>
</feature>
<dbReference type="InterPro" id="IPR027417">
    <property type="entry name" value="P-loop_NTPase"/>
</dbReference>
<dbReference type="SUPFAM" id="SSF52540">
    <property type="entry name" value="P-loop containing nucleoside triphosphate hydrolases"/>
    <property type="match status" value="1"/>
</dbReference>
<organism evidence="2 3">
    <name type="scientific">Catenuloplanes niger</name>
    <dbReference type="NCBI Taxonomy" id="587534"/>
    <lineage>
        <taxon>Bacteria</taxon>
        <taxon>Bacillati</taxon>
        <taxon>Actinomycetota</taxon>
        <taxon>Actinomycetes</taxon>
        <taxon>Micromonosporales</taxon>
        <taxon>Micromonosporaceae</taxon>
        <taxon>Catenuloplanes</taxon>
    </lineage>
</organism>
<feature type="region of interest" description="Disordered" evidence="1">
    <location>
        <begin position="38"/>
        <end position="67"/>
    </location>
</feature>
<comment type="caution">
    <text evidence="2">The sequence shown here is derived from an EMBL/GenBank/DDBJ whole genome shotgun (WGS) entry which is preliminary data.</text>
</comment>
<evidence type="ECO:0000256" key="1">
    <source>
        <dbReference type="SAM" id="MobiDB-lite"/>
    </source>
</evidence>
<gene>
    <name evidence="2" type="ORF">J2S44_005495</name>
</gene>
<dbReference type="RefSeq" id="WP_310419801.1">
    <property type="nucleotide sequence ID" value="NZ_JAVDYC010000001.1"/>
</dbReference>
<dbReference type="Proteomes" id="UP001183629">
    <property type="component" value="Unassembled WGS sequence"/>
</dbReference>
<name>A0AAE3ZWR1_9ACTN</name>
<accession>A0AAE3ZWR1</accession>
<sequence length="254" mass="26609">MSAMVLAAGEPAAGPWRVRAVADVVSALRHDALRHDALRHDTPGHDTPGHDAPGHDGLSHDARHHGAVSPAGRPWVVAVDGRSGAGKSTLAATVAACVPGAVVVHTDDVAWHHSFFDWANLLAGGVLAPARRGEPVACRPPAWDARDRPGAIAVPAGCPLLVVEGVGAGRRELAGLVDTVVWVQSDLVEAERRGIARDGGTAEAIAFWHEWMAAELPFQAAQRPWERAAAIVSGTPRLPHDRATELVVAPGPLR</sequence>
<evidence type="ECO:0000313" key="3">
    <source>
        <dbReference type="Proteomes" id="UP001183629"/>
    </source>
</evidence>
<reference evidence="2 3" key="1">
    <citation type="submission" date="2023-07" db="EMBL/GenBank/DDBJ databases">
        <title>Sequencing the genomes of 1000 actinobacteria strains.</title>
        <authorList>
            <person name="Klenk H.-P."/>
        </authorList>
    </citation>
    <scope>NUCLEOTIDE SEQUENCE [LARGE SCALE GENOMIC DNA]</scope>
    <source>
        <strain evidence="2 3">DSM 44711</strain>
    </source>
</reference>
<proteinExistence type="predicted"/>
<dbReference type="AlphaFoldDB" id="A0AAE3ZWR1"/>
<dbReference type="Gene3D" id="3.40.50.300">
    <property type="entry name" value="P-loop containing nucleotide triphosphate hydrolases"/>
    <property type="match status" value="1"/>
</dbReference>
<dbReference type="EMBL" id="JAVDYC010000001">
    <property type="protein sequence ID" value="MDR7325245.1"/>
    <property type="molecule type" value="Genomic_DNA"/>
</dbReference>
<evidence type="ECO:0008006" key="4">
    <source>
        <dbReference type="Google" id="ProtNLM"/>
    </source>
</evidence>
<evidence type="ECO:0000313" key="2">
    <source>
        <dbReference type="EMBL" id="MDR7325245.1"/>
    </source>
</evidence>